<evidence type="ECO:0000256" key="1">
    <source>
        <dbReference type="ARBA" id="ARBA00022630"/>
    </source>
</evidence>
<proteinExistence type="predicted"/>
<dbReference type="InterPro" id="IPR009075">
    <property type="entry name" value="AcylCo_DH/oxidase_C"/>
</dbReference>
<dbReference type="PANTHER" id="PTHR43884:SF12">
    <property type="entry name" value="ISOVALERYL-COA DEHYDROGENASE, MITOCHONDRIAL-RELATED"/>
    <property type="match status" value="1"/>
</dbReference>
<evidence type="ECO:0000313" key="3">
    <source>
        <dbReference type="EMBL" id="MDF0750833.1"/>
    </source>
</evidence>
<keyword evidence="4" id="KW-1185">Reference proteome</keyword>
<keyword evidence="1" id="KW-0285">Flavoprotein</keyword>
<comment type="caution">
    <text evidence="3">The sequence shown here is derived from an EMBL/GenBank/DDBJ whole genome shotgun (WGS) entry which is preliminary data.</text>
</comment>
<sequence>MLERRAFGNPLSVFQNTKYKLAKIATTIDLAWTFVDSSVTDLVATAKVSMVKLWMSEQGGCVMNECLQLFGGYDFMNKYPVARLYTDSCVHRIYGRTSERKRFGAPCKHNQPQRRL</sequence>
<dbReference type="InterPro" id="IPR036250">
    <property type="entry name" value="AcylCo_DH-like_C"/>
</dbReference>
<dbReference type="EMBL" id="JANCMW010000006">
    <property type="protein sequence ID" value="MDF0750833.1"/>
    <property type="molecule type" value="Genomic_DNA"/>
</dbReference>
<dbReference type="Gene3D" id="1.20.140.10">
    <property type="entry name" value="Butyryl-CoA Dehydrogenase, subunit A, domain 3"/>
    <property type="match status" value="1"/>
</dbReference>
<dbReference type="SUPFAM" id="SSF47203">
    <property type="entry name" value="Acyl-CoA dehydrogenase C-terminal domain-like"/>
    <property type="match status" value="1"/>
</dbReference>
<protein>
    <recommendedName>
        <fullName evidence="2">Acyl-CoA dehydrogenase/oxidase C-terminal domain-containing protein</fullName>
    </recommendedName>
</protein>
<dbReference type="Pfam" id="PF00441">
    <property type="entry name" value="Acyl-CoA_dh_1"/>
    <property type="match status" value="1"/>
</dbReference>
<feature type="domain" description="Acyl-CoA dehydrogenase/oxidase C-terminal" evidence="2">
    <location>
        <begin position="3"/>
        <end position="101"/>
    </location>
</feature>
<accession>A0ABT5YAY8</accession>
<name>A0ABT5YAY8_9GAMM</name>
<dbReference type="Proteomes" id="UP001143391">
    <property type="component" value="Unassembled WGS sequence"/>
</dbReference>
<evidence type="ECO:0000259" key="2">
    <source>
        <dbReference type="Pfam" id="PF00441"/>
    </source>
</evidence>
<gene>
    <name evidence="3" type="ORF">NLU14_11400</name>
</gene>
<evidence type="ECO:0000313" key="4">
    <source>
        <dbReference type="Proteomes" id="UP001143391"/>
    </source>
</evidence>
<organism evidence="3 4">
    <name type="scientific">Marinobacter iranensis</name>
    <dbReference type="NCBI Taxonomy" id="2962607"/>
    <lineage>
        <taxon>Bacteria</taxon>
        <taxon>Pseudomonadati</taxon>
        <taxon>Pseudomonadota</taxon>
        <taxon>Gammaproteobacteria</taxon>
        <taxon>Pseudomonadales</taxon>
        <taxon>Marinobacteraceae</taxon>
        <taxon>Marinobacter</taxon>
    </lineage>
</organism>
<reference evidence="3" key="1">
    <citation type="submission" date="2022-07" db="EMBL/GenBank/DDBJ databases">
        <title>Marinobacter iranensis a new bacterium isolate from a hipersaline lake in Iran.</title>
        <authorList>
            <person name="Mohammad A.M.A."/>
            <person name="Cristina S.-P."/>
            <person name="Antonio V."/>
        </authorList>
    </citation>
    <scope>NUCLEOTIDE SEQUENCE</scope>
    <source>
        <strain evidence="3">71-i</strain>
    </source>
</reference>
<dbReference type="PANTHER" id="PTHR43884">
    <property type="entry name" value="ACYL-COA DEHYDROGENASE"/>
    <property type="match status" value="1"/>
</dbReference>